<dbReference type="GO" id="GO:0016020">
    <property type="term" value="C:membrane"/>
    <property type="evidence" value="ECO:0007669"/>
    <property type="project" value="InterPro"/>
</dbReference>
<dbReference type="Proteomes" id="UP000243719">
    <property type="component" value="Unassembled WGS sequence"/>
</dbReference>
<keyword evidence="3" id="KW-0812">Transmembrane</keyword>
<gene>
    <name evidence="5" type="ORF">SAMN05216551_109199</name>
</gene>
<keyword evidence="3" id="KW-1133">Transmembrane helix</keyword>
<keyword evidence="1 2" id="KW-0808">Transferase</keyword>
<reference evidence="6" key="1">
    <citation type="submission" date="2016-09" db="EMBL/GenBank/DDBJ databases">
        <authorList>
            <person name="Varghese N."/>
            <person name="Submissions S."/>
        </authorList>
    </citation>
    <scope>NUCLEOTIDE SEQUENCE [LARGE SCALE GENOMIC DNA]</scope>
    <source>
        <strain evidence="6">JS23</strain>
    </source>
</reference>
<dbReference type="STRING" id="1770053.SAMN05216551_109199"/>
<dbReference type="Pfam" id="PF01066">
    <property type="entry name" value="CDP-OH_P_transf"/>
    <property type="match status" value="1"/>
</dbReference>
<dbReference type="InterPro" id="IPR005123">
    <property type="entry name" value="Oxoglu/Fe-dep_dioxygenase_dom"/>
</dbReference>
<proteinExistence type="inferred from homology"/>
<dbReference type="Gene3D" id="2.60.120.620">
    <property type="entry name" value="q2cbj1_9rhob like domain"/>
    <property type="match status" value="1"/>
</dbReference>
<organism evidence="5 6">
    <name type="scientific">Chitinasiproducens palmae</name>
    <dbReference type="NCBI Taxonomy" id="1770053"/>
    <lineage>
        <taxon>Bacteria</taxon>
        <taxon>Pseudomonadati</taxon>
        <taxon>Pseudomonadota</taxon>
        <taxon>Betaproteobacteria</taxon>
        <taxon>Burkholderiales</taxon>
        <taxon>Burkholderiaceae</taxon>
        <taxon>Chitinasiproducens</taxon>
    </lineage>
</organism>
<name>A0A1H2PSC1_9BURK</name>
<dbReference type="InterPro" id="IPR048254">
    <property type="entry name" value="CDP_ALCOHOL_P_TRANSF_CS"/>
</dbReference>
<dbReference type="Gene3D" id="1.20.120.1760">
    <property type="match status" value="1"/>
</dbReference>
<keyword evidence="6" id="KW-1185">Reference proteome</keyword>
<dbReference type="PROSITE" id="PS00379">
    <property type="entry name" value="CDP_ALCOHOL_P_TRANSF"/>
    <property type="match status" value="1"/>
</dbReference>
<evidence type="ECO:0000256" key="1">
    <source>
        <dbReference type="ARBA" id="ARBA00022679"/>
    </source>
</evidence>
<sequence>MIKTRRSEGAATAVEGAARPWDARLAAWLVRPLIDSRVTPNHVTTLRLLLGLLGAACFAHGGFGWCNAGAILIVLSNFIDHGDGELARMSGKTSRIGHVYDLASDAVVTVGLFAGLGLGVAVTLPDRGASWWVAPPALGVIAGLAVALIFYVRLLLENRAGKAGSRQASFAGFETEDVLYLLPLITVFDATRGFLVAAAVGAPLFLILVLRDYWRVREAAPAAASDASTGMARAERSMANDDEHIALAGVGAAAFSNPEGGVDAGRADTGGHALGASMAPPMAAAEAAPSAVPSMRASAEVGTVDPDRAVAARVADFDAAAAKARFDEQGAFLFIEDFLPPEVTRGLIDCVRAVQSQANRNYLPGHKQGGSVSRHVIDEAAPFIAELYRSPALIGWLERLTGDRLLPSPDDDPHAYALYFYTRAGDHIGWHYDTSYYDGKRYTLLLGVIDDSSCLLEYRLHTRDEQRANVSGAARLRPGGFILFDGDKLHHRVTRLKEGEERVSLTFEYVTDPTLRGSRRVLSNLKDAVAYFGFRQVFRGMIGRRREPARRPDEPR</sequence>
<dbReference type="GO" id="GO:0016780">
    <property type="term" value="F:phosphotransferase activity, for other substituted phosphate groups"/>
    <property type="evidence" value="ECO:0007669"/>
    <property type="project" value="InterPro"/>
</dbReference>
<keyword evidence="3" id="KW-0472">Membrane</keyword>
<protein>
    <submittedName>
        <fullName evidence="5">Phosphatidylglycerophosphate synthase</fullName>
    </submittedName>
</protein>
<dbReference type="EMBL" id="FNLO01000009">
    <property type="protein sequence ID" value="SDV49859.1"/>
    <property type="molecule type" value="Genomic_DNA"/>
</dbReference>
<evidence type="ECO:0000313" key="6">
    <source>
        <dbReference type="Proteomes" id="UP000243719"/>
    </source>
</evidence>
<evidence type="ECO:0000256" key="2">
    <source>
        <dbReference type="RuleBase" id="RU003750"/>
    </source>
</evidence>
<dbReference type="InterPro" id="IPR000462">
    <property type="entry name" value="CDP-OH_P_trans"/>
</dbReference>
<dbReference type="PROSITE" id="PS51471">
    <property type="entry name" value="FE2OG_OXY"/>
    <property type="match status" value="1"/>
</dbReference>
<dbReference type="GO" id="GO:0008654">
    <property type="term" value="P:phospholipid biosynthetic process"/>
    <property type="evidence" value="ECO:0007669"/>
    <property type="project" value="InterPro"/>
</dbReference>
<comment type="similarity">
    <text evidence="2">Belongs to the CDP-alcohol phosphatidyltransferase class-I family.</text>
</comment>
<dbReference type="Pfam" id="PF23169">
    <property type="entry name" value="HalD"/>
    <property type="match status" value="1"/>
</dbReference>
<feature type="transmembrane region" description="Helical" evidence="3">
    <location>
        <begin position="194"/>
        <end position="210"/>
    </location>
</feature>
<dbReference type="InterPro" id="IPR043130">
    <property type="entry name" value="CDP-OH_PTrfase_TM_dom"/>
</dbReference>
<evidence type="ECO:0000259" key="4">
    <source>
        <dbReference type="PROSITE" id="PS51471"/>
    </source>
</evidence>
<dbReference type="InterPro" id="IPR056470">
    <property type="entry name" value="BesD/HalB-like"/>
</dbReference>
<dbReference type="AlphaFoldDB" id="A0A1H2PSC1"/>
<feature type="transmembrane region" description="Helical" evidence="3">
    <location>
        <begin position="99"/>
        <end position="124"/>
    </location>
</feature>
<feature type="transmembrane region" description="Helical" evidence="3">
    <location>
        <begin position="136"/>
        <end position="156"/>
    </location>
</feature>
<evidence type="ECO:0000256" key="3">
    <source>
        <dbReference type="SAM" id="Phobius"/>
    </source>
</evidence>
<dbReference type="SUPFAM" id="SSF51197">
    <property type="entry name" value="Clavaminate synthase-like"/>
    <property type="match status" value="1"/>
</dbReference>
<accession>A0A1H2PSC1</accession>
<evidence type="ECO:0000313" key="5">
    <source>
        <dbReference type="EMBL" id="SDV49859.1"/>
    </source>
</evidence>
<feature type="domain" description="Fe2OG dioxygenase" evidence="4">
    <location>
        <begin position="413"/>
        <end position="511"/>
    </location>
</feature>